<dbReference type="PROSITE" id="PS50850">
    <property type="entry name" value="MFS"/>
    <property type="match status" value="1"/>
</dbReference>
<dbReference type="GO" id="GO:0005886">
    <property type="term" value="C:plasma membrane"/>
    <property type="evidence" value="ECO:0007669"/>
    <property type="project" value="UniProtKB-SubCell"/>
</dbReference>
<organism evidence="10 11">
    <name type="scientific">Streptomyces lacrimifluminis</name>
    <dbReference type="NCBI Taxonomy" id="1500077"/>
    <lineage>
        <taxon>Bacteria</taxon>
        <taxon>Bacillati</taxon>
        <taxon>Actinomycetota</taxon>
        <taxon>Actinomycetes</taxon>
        <taxon>Kitasatosporales</taxon>
        <taxon>Streptomycetaceae</taxon>
        <taxon>Streptomyces</taxon>
    </lineage>
</organism>
<evidence type="ECO:0000256" key="2">
    <source>
        <dbReference type="ARBA" id="ARBA00022448"/>
    </source>
</evidence>
<keyword evidence="6 8" id="KW-0472">Membrane</keyword>
<dbReference type="CDD" id="cd17321">
    <property type="entry name" value="MFS_MMR_MDR_like"/>
    <property type="match status" value="1"/>
</dbReference>
<feature type="transmembrane region" description="Helical" evidence="8">
    <location>
        <begin position="416"/>
        <end position="438"/>
    </location>
</feature>
<keyword evidence="5 8" id="KW-1133">Transmembrane helix</keyword>
<keyword evidence="7" id="KW-0046">Antibiotic resistance</keyword>
<feature type="transmembrane region" description="Helical" evidence="8">
    <location>
        <begin position="368"/>
        <end position="396"/>
    </location>
</feature>
<feature type="transmembrane region" description="Helical" evidence="8">
    <location>
        <begin position="89"/>
        <end position="106"/>
    </location>
</feature>
<feature type="transmembrane region" description="Helical" evidence="8">
    <location>
        <begin position="279"/>
        <end position="302"/>
    </location>
</feature>
<feature type="transmembrane region" description="Helical" evidence="8">
    <location>
        <begin position="118"/>
        <end position="138"/>
    </location>
</feature>
<evidence type="ECO:0000313" key="11">
    <source>
        <dbReference type="Proteomes" id="UP000625682"/>
    </source>
</evidence>
<dbReference type="PRINTS" id="PR01036">
    <property type="entry name" value="TCRTETB"/>
</dbReference>
<dbReference type="InterPro" id="IPR036259">
    <property type="entry name" value="MFS_trans_sf"/>
</dbReference>
<keyword evidence="11" id="KW-1185">Reference proteome</keyword>
<evidence type="ECO:0000256" key="1">
    <source>
        <dbReference type="ARBA" id="ARBA00004651"/>
    </source>
</evidence>
<dbReference type="InterPro" id="IPR020846">
    <property type="entry name" value="MFS_dom"/>
</dbReference>
<keyword evidence="2" id="KW-0813">Transport</keyword>
<sequence>MSETAQAVAAKAPTPDSNRWKALTFIALAQLMVVLDATIVNIALPSAQQDLGISDGNRQWVITAYALAFGGLLLFGGRIADIWGRKNTFVTGLIGFAGASALGGAATNEAMLLGSRALQGAFGALLAPAALSLLAVMFTDAKERAKAFGIYGAIAGGGGAVGLILGGFLTEYLDWRWTFFVNIPFAIVAAVGAYYVIREPSGSRNRSPLDVPGVVLSTLGLVSLVYGFTRAESEGWSDSLTIGMFVASVVLLAAFVFVESRVKAPLLPLRVITERNRGGVYLSLGLAIIAMFGLFLFLTYYLQIVKGYSPVKTGFAFLPMIVGMITGSTQIGARLMTRVAPRLLMGPGFLLAALGMLLLTQMEIGSSYAALLLPAMLLLGLGMGTAFMPAMSLATLGVEPRDSGVASAMVNTSQQVGGAIGTALLNTIAASATTSYIADHIGTATSRSQQQLVQLEAMVEGYTSAIWFAVGILVAAASIAFTFINAGRPDMSSVSGEGAEEELKVPVVAH</sequence>
<keyword evidence="3" id="KW-1003">Cell membrane</keyword>
<dbReference type="Gene3D" id="1.20.1720.10">
    <property type="entry name" value="Multidrug resistance protein D"/>
    <property type="match status" value="1"/>
</dbReference>
<dbReference type="EMBL" id="BMMU01000001">
    <property type="protein sequence ID" value="GGJ10688.1"/>
    <property type="molecule type" value="Genomic_DNA"/>
</dbReference>
<proteinExistence type="predicted"/>
<dbReference type="GO" id="GO:0022857">
    <property type="term" value="F:transmembrane transporter activity"/>
    <property type="evidence" value="ECO:0007669"/>
    <property type="project" value="InterPro"/>
</dbReference>
<dbReference type="NCBIfam" id="TIGR00711">
    <property type="entry name" value="efflux_EmrB"/>
    <property type="match status" value="1"/>
</dbReference>
<dbReference type="PROSITE" id="PS00216">
    <property type="entry name" value="SUGAR_TRANSPORT_1"/>
    <property type="match status" value="1"/>
</dbReference>
<feature type="transmembrane region" description="Helical" evidence="8">
    <location>
        <begin position="175"/>
        <end position="197"/>
    </location>
</feature>
<dbReference type="RefSeq" id="WP_189145441.1">
    <property type="nucleotide sequence ID" value="NZ_BAABER010000004.1"/>
</dbReference>
<comment type="subcellular location">
    <subcellularLocation>
        <location evidence="1">Cell membrane</location>
        <topology evidence="1">Multi-pass membrane protein</topology>
    </subcellularLocation>
</comment>
<feature type="transmembrane region" description="Helical" evidence="8">
    <location>
        <begin position="150"/>
        <end position="169"/>
    </location>
</feature>
<dbReference type="GO" id="GO:0046677">
    <property type="term" value="P:response to antibiotic"/>
    <property type="evidence" value="ECO:0007669"/>
    <property type="project" value="UniProtKB-KW"/>
</dbReference>
<feature type="transmembrane region" description="Helical" evidence="8">
    <location>
        <begin position="60"/>
        <end position="77"/>
    </location>
</feature>
<dbReference type="InterPro" id="IPR005829">
    <property type="entry name" value="Sugar_transporter_CS"/>
</dbReference>
<reference evidence="10" key="1">
    <citation type="journal article" date="2014" name="Int. J. Syst. Evol. Microbiol.">
        <title>Complete genome sequence of Corynebacterium casei LMG S-19264T (=DSM 44701T), isolated from a smear-ripened cheese.</title>
        <authorList>
            <consortium name="US DOE Joint Genome Institute (JGI-PGF)"/>
            <person name="Walter F."/>
            <person name="Albersmeier A."/>
            <person name="Kalinowski J."/>
            <person name="Ruckert C."/>
        </authorList>
    </citation>
    <scope>NUCLEOTIDE SEQUENCE</scope>
    <source>
        <strain evidence="10">CGMCC 4.7272</strain>
    </source>
</reference>
<reference evidence="10" key="2">
    <citation type="submission" date="2020-09" db="EMBL/GenBank/DDBJ databases">
        <authorList>
            <person name="Sun Q."/>
            <person name="Zhou Y."/>
        </authorList>
    </citation>
    <scope>NUCLEOTIDE SEQUENCE</scope>
    <source>
        <strain evidence="10">CGMCC 4.7272</strain>
    </source>
</reference>
<dbReference type="InterPro" id="IPR011701">
    <property type="entry name" value="MFS"/>
</dbReference>
<feature type="transmembrane region" description="Helical" evidence="8">
    <location>
        <begin position="343"/>
        <end position="362"/>
    </location>
</feature>
<dbReference type="PANTHER" id="PTHR42718:SF46">
    <property type="entry name" value="BLR6921 PROTEIN"/>
    <property type="match status" value="1"/>
</dbReference>
<dbReference type="Gene3D" id="1.20.1250.20">
    <property type="entry name" value="MFS general substrate transporter like domains"/>
    <property type="match status" value="1"/>
</dbReference>
<evidence type="ECO:0000256" key="8">
    <source>
        <dbReference type="SAM" id="Phobius"/>
    </source>
</evidence>
<evidence type="ECO:0000256" key="7">
    <source>
        <dbReference type="ARBA" id="ARBA00023251"/>
    </source>
</evidence>
<keyword evidence="4 8" id="KW-0812">Transmembrane</keyword>
<evidence type="ECO:0000313" key="10">
    <source>
        <dbReference type="EMBL" id="GGJ10688.1"/>
    </source>
</evidence>
<feature type="transmembrane region" description="Helical" evidence="8">
    <location>
        <begin position="465"/>
        <end position="484"/>
    </location>
</feature>
<name>A0A917KE14_9ACTN</name>
<protein>
    <submittedName>
        <fullName evidence="10">MFS transporter</fullName>
    </submittedName>
</protein>
<dbReference type="SUPFAM" id="SSF103473">
    <property type="entry name" value="MFS general substrate transporter"/>
    <property type="match status" value="1"/>
</dbReference>
<dbReference type="Proteomes" id="UP000625682">
    <property type="component" value="Unassembled WGS sequence"/>
</dbReference>
<feature type="transmembrane region" description="Helical" evidence="8">
    <location>
        <begin position="20"/>
        <end position="40"/>
    </location>
</feature>
<evidence type="ECO:0000256" key="6">
    <source>
        <dbReference type="ARBA" id="ARBA00023136"/>
    </source>
</evidence>
<comment type="caution">
    <text evidence="10">The sequence shown here is derived from an EMBL/GenBank/DDBJ whole genome shotgun (WGS) entry which is preliminary data.</text>
</comment>
<feature type="transmembrane region" description="Helical" evidence="8">
    <location>
        <begin position="240"/>
        <end position="258"/>
    </location>
</feature>
<dbReference type="InterPro" id="IPR004638">
    <property type="entry name" value="EmrB-like"/>
</dbReference>
<gene>
    <name evidence="10" type="ORF">GCM10012282_04040</name>
</gene>
<feature type="domain" description="Major facilitator superfamily (MFS) profile" evidence="9">
    <location>
        <begin position="22"/>
        <end position="488"/>
    </location>
</feature>
<dbReference type="Pfam" id="PF07690">
    <property type="entry name" value="MFS_1"/>
    <property type="match status" value="1"/>
</dbReference>
<dbReference type="AlphaFoldDB" id="A0A917KE14"/>
<evidence type="ECO:0000256" key="3">
    <source>
        <dbReference type="ARBA" id="ARBA00022475"/>
    </source>
</evidence>
<evidence type="ECO:0000256" key="4">
    <source>
        <dbReference type="ARBA" id="ARBA00022692"/>
    </source>
</evidence>
<evidence type="ECO:0000259" key="9">
    <source>
        <dbReference type="PROSITE" id="PS50850"/>
    </source>
</evidence>
<feature type="transmembrane region" description="Helical" evidence="8">
    <location>
        <begin position="209"/>
        <end position="228"/>
    </location>
</feature>
<accession>A0A917KE14</accession>
<feature type="transmembrane region" description="Helical" evidence="8">
    <location>
        <begin position="314"/>
        <end position="331"/>
    </location>
</feature>
<dbReference type="PANTHER" id="PTHR42718">
    <property type="entry name" value="MAJOR FACILITATOR SUPERFAMILY MULTIDRUG TRANSPORTER MFSC"/>
    <property type="match status" value="1"/>
</dbReference>
<evidence type="ECO:0000256" key="5">
    <source>
        <dbReference type="ARBA" id="ARBA00022989"/>
    </source>
</evidence>